<sequence length="699" mass="82100">WIMPKKSTRKKKIINQDFAKAKLKVGKQLQKPNQTQIKISSKQIQLKAQLENFDETPEVNLVKELASNLVNVNHYNKQIVKESLIKLTKELNPLYQQQLLMKYISTIFDKTLKLMKESDYEIRKELLNFYTAFFPYFQKNQLRPFQKILFLNLTTAFTSLDESVRLYSTRFLDLFFSYFDFDIKNVNLLKINYLNLIAVEDAGNNPKSKIGTTKSRIQVLSSLLEFLRKTCSNENAGDILWFVNKSTNNVKVIGSENDLDCVEYLCENSNILYDINVNESILSRLKEEKLFITKLLPALIDFWLEAVPDALIKQTLQYNQNIQVLDQVLNILKIILNNFFRIFNQNEYQENYLKLIEYEKFKTTFLDSISKHILVHFPFGKDKTVSKDPRLEKILGGMNINLMEIMTNFIVTEDASFDEKTPFENDFMSVGERFYVIQSEDCAVVMKDWISYLPLVLANLNSADEVFSMDILKYLRKVFLSDFLKIQSDTENLKKFQINFEIYLKNLNISNEGSTNVHRDEILTLIIELTYFLDSHVIWDSFRCNSENDFFLRWLIKLFTKVNANKNLILYFLDIIIERQSDTFKKLKVEDFLSVLITVGVIGESNYSRLSYCNNSLFQKFETFEEKLRCRKKFEEIGIENLELTSSITLNSILNAKEFSGHIDEIESFWEKRKMCYEAVELILKKSGNLIVDFLEELL</sequence>
<name>A0AAD5TZY9_9FUNG</name>
<proteinExistence type="predicted"/>
<dbReference type="Proteomes" id="UP001211065">
    <property type="component" value="Unassembled WGS sequence"/>
</dbReference>
<dbReference type="InterPro" id="IPR024679">
    <property type="entry name" value="Ipi1_N"/>
</dbReference>
<dbReference type="AlphaFoldDB" id="A0AAD5TZY9"/>
<keyword evidence="4" id="KW-1185">Reference proteome</keyword>
<dbReference type="InterPro" id="IPR016024">
    <property type="entry name" value="ARM-type_fold"/>
</dbReference>
<evidence type="ECO:0000313" key="4">
    <source>
        <dbReference type="Proteomes" id="UP001211065"/>
    </source>
</evidence>
<reference evidence="3" key="1">
    <citation type="submission" date="2020-05" db="EMBL/GenBank/DDBJ databases">
        <title>Phylogenomic resolution of chytrid fungi.</title>
        <authorList>
            <person name="Stajich J.E."/>
            <person name="Amses K."/>
            <person name="Simmons R."/>
            <person name="Seto K."/>
            <person name="Myers J."/>
            <person name="Bonds A."/>
            <person name="Quandt C.A."/>
            <person name="Barry K."/>
            <person name="Liu P."/>
            <person name="Grigoriev I."/>
            <person name="Longcore J.E."/>
            <person name="James T.Y."/>
        </authorList>
    </citation>
    <scope>NUCLEOTIDE SEQUENCE</scope>
    <source>
        <strain evidence="3">JEL0476</strain>
    </source>
</reference>
<protein>
    <submittedName>
        <fullName evidence="3">Testis-expressed sequence 10 protein</fullName>
    </submittedName>
</protein>
<feature type="non-terminal residue" evidence="3">
    <location>
        <position position="1"/>
    </location>
</feature>
<dbReference type="SUPFAM" id="SSF48371">
    <property type="entry name" value="ARM repeat"/>
    <property type="match status" value="1"/>
</dbReference>
<comment type="function">
    <text evidence="1">Component of the RIX1 complex required for processing of ITS2 sequences from 35S pre-rRNA.</text>
</comment>
<accession>A0AAD5TZY9</accession>
<evidence type="ECO:0000256" key="1">
    <source>
        <dbReference type="ARBA" id="ARBA00002355"/>
    </source>
</evidence>
<gene>
    <name evidence="3" type="primary">TEX10</name>
    <name evidence="3" type="ORF">HK099_008603</name>
</gene>
<feature type="domain" description="Pre-rRNA-processing protein Ipi1 N-terminal" evidence="2">
    <location>
        <begin position="141"/>
        <end position="227"/>
    </location>
</feature>
<comment type="caution">
    <text evidence="3">The sequence shown here is derived from an EMBL/GenBank/DDBJ whole genome shotgun (WGS) entry which is preliminary data.</text>
</comment>
<evidence type="ECO:0000259" key="2">
    <source>
        <dbReference type="Pfam" id="PF12333"/>
    </source>
</evidence>
<dbReference type="Pfam" id="PF12333">
    <property type="entry name" value="Ipi1_N"/>
    <property type="match status" value="1"/>
</dbReference>
<organism evidence="3 4">
    <name type="scientific">Clydaea vesicula</name>
    <dbReference type="NCBI Taxonomy" id="447962"/>
    <lineage>
        <taxon>Eukaryota</taxon>
        <taxon>Fungi</taxon>
        <taxon>Fungi incertae sedis</taxon>
        <taxon>Chytridiomycota</taxon>
        <taxon>Chytridiomycota incertae sedis</taxon>
        <taxon>Chytridiomycetes</taxon>
        <taxon>Lobulomycetales</taxon>
        <taxon>Lobulomycetaceae</taxon>
        <taxon>Clydaea</taxon>
    </lineage>
</organism>
<dbReference type="EMBL" id="JADGJW010000965">
    <property type="protein sequence ID" value="KAJ3208987.1"/>
    <property type="molecule type" value="Genomic_DNA"/>
</dbReference>
<evidence type="ECO:0000313" key="3">
    <source>
        <dbReference type="EMBL" id="KAJ3208987.1"/>
    </source>
</evidence>
<feature type="non-terminal residue" evidence="3">
    <location>
        <position position="699"/>
    </location>
</feature>